<evidence type="ECO:0000256" key="1">
    <source>
        <dbReference type="SAM" id="MobiDB-lite"/>
    </source>
</evidence>
<feature type="compositionally biased region" description="Polar residues" evidence="1">
    <location>
        <begin position="145"/>
        <end position="160"/>
    </location>
</feature>
<evidence type="ECO:0000313" key="2">
    <source>
        <dbReference type="EMBL" id="KAK4349205.1"/>
    </source>
</evidence>
<sequence>MSPYIISSPIYTSSRPSRRGNKKDTNIKRERYKRIALKSYQKRVFLRLILFSSLRMLSSLIIRHAFLGESLTSASVRNKLNKAKQITKHSRGSKSFAEVEESTGRIQALVTQQQSEDNENPMTGNDILATRPEVRSSDQRCAVATTWSTPATNPEFSNFPRTKMDVTPDNPSNIPPHLSCA</sequence>
<protein>
    <submittedName>
        <fullName evidence="2">Uncharacterized protein</fullName>
    </submittedName>
</protein>
<organism evidence="2 3">
    <name type="scientific">Anisodus tanguticus</name>
    <dbReference type="NCBI Taxonomy" id="243964"/>
    <lineage>
        <taxon>Eukaryota</taxon>
        <taxon>Viridiplantae</taxon>
        <taxon>Streptophyta</taxon>
        <taxon>Embryophyta</taxon>
        <taxon>Tracheophyta</taxon>
        <taxon>Spermatophyta</taxon>
        <taxon>Magnoliopsida</taxon>
        <taxon>eudicotyledons</taxon>
        <taxon>Gunneridae</taxon>
        <taxon>Pentapetalae</taxon>
        <taxon>asterids</taxon>
        <taxon>lamiids</taxon>
        <taxon>Solanales</taxon>
        <taxon>Solanaceae</taxon>
        <taxon>Solanoideae</taxon>
        <taxon>Hyoscyameae</taxon>
        <taxon>Anisodus</taxon>
    </lineage>
</organism>
<dbReference type="Proteomes" id="UP001291623">
    <property type="component" value="Unassembled WGS sequence"/>
</dbReference>
<comment type="caution">
    <text evidence="2">The sequence shown here is derived from an EMBL/GenBank/DDBJ whole genome shotgun (WGS) entry which is preliminary data.</text>
</comment>
<evidence type="ECO:0000313" key="3">
    <source>
        <dbReference type="Proteomes" id="UP001291623"/>
    </source>
</evidence>
<dbReference type="AlphaFoldDB" id="A0AAE1RBP5"/>
<keyword evidence="3" id="KW-1185">Reference proteome</keyword>
<gene>
    <name evidence="2" type="ORF">RND71_031960</name>
</gene>
<name>A0AAE1RBP5_9SOLA</name>
<proteinExistence type="predicted"/>
<reference evidence="2" key="1">
    <citation type="submission" date="2023-12" db="EMBL/GenBank/DDBJ databases">
        <title>Genome assembly of Anisodus tanguticus.</title>
        <authorList>
            <person name="Wang Y.-J."/>
        </authorList>
    </citation>
    <scope>NUCLEOTIDE SEQUENCE</scope>
    <source>
        <strain evidence="2">KB-2021</strain>
        <tissue evidence="2">Leaf</tissue>
    </source>
</reference>
<feature type="region of interest" description="Disordered" evidence="1">
    <location>
        <begin position="145"/>
        <end position="181"/>
    </location>
</feature>
<dbReference type="EMBL" id="JAVYJV010000017">
    <property type="protein sequence ID" value="KAK4349205.1"/>
    <property type="molecule type" value="Genomic_DNA"/>
</dbReference>
<accession>A0AAE1RBP5</accession>